<dbReference type="InterPro" id="IPR016024">
    <property type="entry name" value="ARM-type_fold"/>
</dbReference>
<name>A0A844YSQ6_9SPHN</name>
<reference evidence="2 3" key="1">
    <citation type="submission" date="2019-12" db="EMBL/GenBank/DDBJ databases">
        <title>Genomic-based taxomic classification of the family Erythrobacteraceae.</title>
        <authorList>
            <person name="Xu L."/>
        </authorList>
    </citation>
    <scope>NUCLEOTIDE SEQUENCE [LARGE SCALE GENOMIC DNA]</scope>
    <source>
        <strain evidence="2 3">M0322</strain>
    </source>
</reference>
<evidence type="ECO:0000256" key="1">
    <source>
        <dbReference type="SAM" id="Phobius"/>
    </source>
</evidence>
<keyword evidence="1" id="KW-0472">Membrane</keyword>
<dbReference type="AlphaFoldDB" id="A0A844YSQ6"/>
<dbReference type="Proteomes" id="UP000466966">
    <property type="component" value="Unassembled WGS sequence"/>
</dbReference>
<dbReference type="Gene3D" id="1.25.10.10">
    <property type="entry name" value="Leucine-rich Repeat Variant"/>
    <property type="match status" value="1"/>
</dbReference>
<dbReference type="EMBL" id="WTYV01000001">
    <property type="protein sequence ID" value="MXO70046.1"/>
    <property type="molecule type" value="Genomic_DNA"/>
</dbReference>
<dbReference type="Pfam" id="PF13646">
    <property type="entry name" value="HEAT_2"/>
    <property type="match status" value="1"/>
</dbReference>
<sequence>MTSLLALWNVSLTLSGMALFALTLLLLARIHEARRLGRDRTMRSELTAHLLAGHAPTRKLTRAQSEIAGDLTIELAELMRGSDRMHLLERAAAMGVIAVLGRRLHSRVAQDRLTAAEALAMFDGEGQALAATALDDPNRDVRLGAALALAQNNAAPSPAFLAQKLGIGTTERSLLVVSLMRDLAEADANAVQALLTLPGIAGETKVAATEALGLGRLVETTPLVTWIAEALSGDPALQPRIYRALGQMGHPGARDAVAAGLSSPSWEVRAAAADAAGKIGLTDLLGRLSDLLDDDYWWVRLRAGEALAASGAAGRDQLVRAAASGPATARHAANAILAERQLL</sequence>
<evidence type="ECO:0008006" key="4">
    <source>
        <dbReference type="Google" id="ProtNLM"/>
    </source>
</evidence>
<accession>A0A844YSQ6</accession>
<organism evidence="2 3">
    <name type="scientific">Alteraurantiacibacter buctensis</name>
    <dbReference type="NCBI Taxonomy" id="1503981"/>
    <lineage>
        <taxon>Bacteria</taxon>
        <taxon>Pseudomonadati</taxon>
        <taxon>Pseudomonadota</taxon>
        <taxon>Alphaproteobacteria</taxon>
        <taxon>Sphingomonadales</taxon>
        <taxon>Erythrobacteraceae</taxon>
        <taxon>Alteraurantiacibacter</taxon>
    </lineage>
</organism>
<dbReference type="SMART" id="SM00567">
    <property type="entry name" value="EZ_HEAT"/>
    <property type="match status" value="4"/>
</dbReference>
<evidence type="ECO:0000313" key="3">
    <source>
        <dbReference type="Proteomes" id="UP000466966"/>
    </source>
</evidence>
<comment type="caution">
    <text evidence="2">The sequence shown here is derived from an EMBL/GenBank/DDBJ whole genome shotgun (WGS) entry which is preliminary data.</text>
</comment>
<keyword evidence="3" id="KW-1185">Reference proteome</keyword>
<dbReference type="SUPFAM" id="SSF48371">
    <property type="entry name" value="ARM repeat"/>
    <property type="match status" value="1"/>
</dbReference>
<proteinExistence type="predicted"/>
<dbReference type="InterPro" id="IPR004155">
    <property type="entry name" value="PBS_lyase_HEAT"/>
</dbReference>
<dbReference type="OrthoDB" id="9801841at2"/>
<keyword evidence="1" id="KW-0812">Transmembrane</keyword>
<dbReference type="RefSeq" id="WP_160770009.1">
    <property type="nucleotide sequence ID" value="NZ_WTYV01000001.1"/>
</dbReference>
<protein>
    <recommendedName>
        <fullName evidence="4">HEAT repeat domain-containing protein</fullName>
    </recommendedName>
</protein>
<dbReference type="InterPro" id="IPR011989">
    <property type="entry name" value="ARM-like"/>
</dbReference>
<evidence type="ECO:0000313" key="2">
    <source>
        <dbReference type="EMBL" id="MXO70046.1"/>
    </source>
</evidence>
<feature type="transmembrane region" description="Helical" evidence="1">
    <location>
        <begin position="6"/>
        <end position="28"/>
    </location>
</feature>
<keyword evidence="1" id="KW-1133">Transmembrane helix</keyword>
<gene>
    <name evidence="2" type="ORF">GRI99_00170</name>
</gene>